<protein>
    <submittedName>
        <fullName evidence="2">Uncharacterized protein isoform 1</fullName>
    </submittedName>
</protein>
<dbReference type="Proteomes" id="UP000026915">
    <property type="component" value="Chromosome 8"/>
</dbReference>
<dbReference type="Gramene" id="EOY15905">
    <property type="protein sequence ID" value="EOY15905"/>
    <property type="gene ID" value="TCM_034826"/>
</dbReference>
<keyword evidence="1" id="KW-1133">Transmembrane helix</keyword>
<evidence type="ECO:0000256" key="1">
    <source>
        <dbReference type="SAM" id="Phobius"/>
    </source>
</evidence>
<proteinExistence type="predicted"/>
<keyword evidence="3" id="KW-1185">Reference proteome</keyword>
<name>A0A061FEZ8_THECC</name>
<feature type="transmembrane region" description="Helical" evidence="1">
    <location>
        <begin position="7"/>
        <end position="29"/>
    </location>
</feature>
<keyword evidence="1" id="KW-0812">Transmembrane</keyword>
<dbReference type="Gramene" id="EOY15904">
    <property type="protein sequence ID" value="EOY15904"/>
    <property type="gene ID" value="TCM_034826"/>
</dbReference>
<evidence type="ECO:0000313" key="3">
    <source>
        <dbReference type="Proteomes" id="UP000026915"/>
    </source>
</evidence>
<accession>A0A061FEZ8</accession>
<dbReference type="InParanoid" id="A0A061FEZ8"/>
<sequence length="116" mass="13506">MQQLQLLLGYLLLFQFLLFFFFFSLFPFLSLRGITSNYITYQGCGLCFRFSSTSSPFSFFYRGRLTCSVMIVLDILHDRVKLETPKFCTFANLSSEVLHFTARLDSVPHITLICKE</sequence>
<organism evidence="2 3">
    <name type="scientific">Theobroma cacao</name>
    <name type="common">Cacao</name>
    <name type="synonym">Cocoa</name>
    <dbReference type="NCBI Taxonomy" id="3641"/>
    <lineage>
        <taxon>Eukaryota</taxon>
        <taxon>Viridiplantae</taxon>
        <taxon>Streptophyta</taxon>
        <taxon>Embryophyta</taxon>
        <taxon>Tracheophyta</taxon>
        <taxon>Spermatophyta</taxon>
        <taxon>Magnoliopsida</taxon>
        <taxon>eudicotyledons</taxon>
        <taxon>Gunneridae</taxon>
        <taxon>Pentapetalae</taxon>
        <taxon>rosids</taxon>
        <taxon>malvids</taxon>
        <taxon>Malvales</taxon>
        <taxon>Malvaceae</taxon>
        <taxon>Byttnerioideae</taxon>
        <taxon>Theobroma</taxon>
    </lineage>
</organism>
<evidence type="ECO:0000313" key="2">
    <source>
        <dbReference type="EMBL" id="EOY15905.1"/>
    </source>
</evidence>
<dbReference type="HOGENOM" id="CLU_2101353_0_0_1"/>
<dbReference type="EMBL" id="CM001886">
    <property type="protein sequence ID" value="EOY15904.1"/>
    <property type="molecule type" value="Genomic_DNA"/>
</dbReference>
<keyword evidence="1" id="KW-0472">Membrane</keyword>
<dbReference type="EMBL" id="CM001886">
    <property type="protein sequence ID" value="EOY15905.1"/>
    <property type="molecule type" value="Genomic_DNA"/>
</dbReference>
<gene>
    <name evidence="2" type="ORF">TCM_034826</name>
</gene>
<reference evidence="2 3" key="1">
    <citation type="journal article" date="2013" name="Genome Biol.">
        <title>The genome sequence of the most widely cultivated cacao type and its use to identify candidate genes regulating pod color.</title>
        <authorList>
            <person name="Motamayor J.C."/>
            <person name="Mockaitis K."/>
            <person name="Schmutz J."/>
            <person name="Haiminen N."/>
            <person name="Iii D.L."/>
            <person name="Cornejo O."/>
            <person name="Findley S.D."/>
            <person name="Zheng P."/>
            <person name="Utro F."/>
            <person name="Royaert S."/>
            <person name="Saski C."/>
            <person name="Jenkins J."/>
            <person name="Podicheti R."/>
            <person name="Zhao M."/>
            <person name="Scheffler B.E."/>
            <person name="Stack J.C."/>
            <person name="Feltus F.A."/>
            <person name="Mustiga G.M."/>
            <person name="Amores F."/>
            <person name="Phillips W."/>
            <person name="Marelli J.P."/>
            <person name="May G.D."/>
            <person name="Shapiro H."/>
            <person name="Ma J."/>
            <person name="Bustamante C.D."/>
            <person name="Schnell R.J."/>
            <person name="Main D."/>
            <person name="Gilbert D."/>
            <person name="Parida L."/>
            <person name="Kuhn D.N."/>
        </authorList>
    </citation>
    <scope>NUCLEOTIDE SEQUENCE [LARGE SCALE GENOMIC DNA]</scope>
    <source>
        <strain evidence="3">cv. Matina 1-6</strain>
    </source>
</reference>
<dbReference type="AlphaFoldDB" id="A0A061FEZ8"/>